<protein>
    <submittedName>
        <fullName evidence="3">Uncharacterized protein isoform X1</fullName>
    </submittedName>
</protein>
<reference evidence="2" key="1">
    <citation type="journal article" date="2020" name="Nat. Genet.">
        <title>Genomic diversifications of five Gossypium allopolyploid species and their impact on cotton improvement.</title>
        <authorList>
            <person name="Chen Z.J."/>
            <person name="Sreedasyam A."/>
            <person name="Ando A."/>
            <person name="Song Q."/>
            <person name="De Santiago L.M."/>
            <person name="Hulse-Kemp A.M."/>
            <person name="Ding M."/>
            <person name="Ye W."/>
            <person name="Kirkbride R.C."/>
            <person name="Jenkins J."/>
            <person name="Plott C."/>
            <person name="Lovell J."/>
            <person name="Lin Y.M."/>
            <person name="Vaughn R."/>
            <person name="Liu B."/>
            <person name="Simpson S."/>
            <person name="Scheffler B.E."/>
            <person name="Wen L."/>
            <person name="Saski C.A."/>
            <person name="Grover C.E."/>
            <person name="Hu G."/>
            <person name="Conover J.L."/>
            <person name="Carlson J.W."/>
            <person name="Shu S."/>
            <person name="Boston L.B."/>
            <person name="Williams M."/>
            <person name="Peterson D.G."/>
            <person name="McGee K."/>
            <person name="Jones D.C."/>
            <person name="Wendel J.F."/>
            <person name="Stelly D.M."/>
            <person name="Grimwood J."/>
            <person name="Schmutz J."/>
        </authorList>
    </citation>
    <scope>NUCLEOTIDE SEQUENCE [LARGE SCALE GENOMIC DNA]</scope>
    <source>
        <strain evidence="2">cv. TM-1</strain>
    </source>
</reference>
<feature type="transmembrane region" description="Helical" evidence="1">
    <location>
        <begin position="6"/>
        <end position="26"/>
    </location>
</feature>
<organism evidence="2 3">
    <name type="scientific">Gossypium hirsutum</name>
    <name type="common">Upland cotton</name>
    <name type="synonym">Gossypium mexicanum</name>
    <dbReference type="NCBI Taxonomy" id="3635"/>
    <lineage>
        <taxon>Eukaryota</taxon>
        <taxon>Viridiplantae</taxon>
        <taxon>Streptophyta</taxon>
        <taxon>Embryophyta</taxon>
        <taxon>Tracheophyta</taxon>
        <taxon>Spermatophyta</taxon>
        <taxon>Magnoliopsida</taxon>
        <taxon>eudicotyledons</taxon>
        <taxon>Gunneridae</taxon>
        <taxon>Pentapetalae</taxon>
        <taxon>rosids</taxon>
        <taxon>malvids</taxon>
        <taxon>Malvales</taxon>
        <taxon>Malvaceae</taxon>
        <taxon>Malvoideae</taxon>
        <taxon>Gossypium</taxon>
    </lineage>
</organism>
<evidence type="ECO:0000256" key="1">
    <source>
        <dbReference type="SAM" id="Phobius"/>
    </source>
</evidence>
<evidence type="ECO:0000313" key="3">
    <source>
        <dbReference type="RefSeq" id="XP_040962959.1"/>
    </source>
</evidence>
<keyword evidence="1" id="KW-1133">Transmembrane helix</keyword>
<sequence>MPCSPHYSYCFSFIIKIFTVSSPFLFSLSSLSNVVKLLMSSSSANMAFLGSQYPSRQAIASTANGASSKFILVILWSGGVQRSLLLTLPGKLFFTTNHSSKYFPIKHTVSMANCCIFFMQYSISSHPYRPNGGKQLLFLLVATSQ</sequence>
<name>A0ABM3B7C7_GOSHI</name>
<evidence type="ECO:0000313" key="2">
    <source>
        <dbReference type="Proteomes" id="UP000818029"/>
    </source>
</evidence>
<keyword evidence="1" id="KW-0472">Membrane</keyword>
<proteinExistence type="predicted"/>
<dbReference type="GeneID" id="107946432"/>
<accession>A0ABM3B7C7</accession>
<dbReference type="RefSeq" id="XP_040962959.1">
    <property type="nucleotide sequence ID" value="XM_041107025.1"/>
</dbReference>
<dbReference type="Proteomes" id="UP000818029">
    <property type="component" value="Chromosome D12"/>
</dbReference>
<keyword evidence="1" id="KW-0812">Transmembrane</keyword>
<keyword evidence="2" id="KW-1185">Reference proteome</keyword>
<reference evidence="3" key="2">
    <citation type="submission" date="2025-08" db="UniProtKB">
        <authorList>
            <consortium name="RefSeq"/>
        </authorList>
    </citation>
    <scope>IDENTIFICATION</scope>
</reference>
<gene>
    <name evidence="3" type="primary">LOC107946432</name>
</gene>